<name>A0ABX6UXJ9_9PAST</name>
<dbReference type="RefSeq" id="WP_194812407.1">
    <property type="nucleotide sequence ID" value="NZ_CP063056.1"/>
</dbReference>
<keyword evidence="2" id="KW-1185">Reference proteome</keyword>
<protein>
    <recommendedName>
        <fullName evidence="3">Ferritin</fullName>
    </recommendedName>
</protein>
<reference evidence="1 2" key="1">
    <citation type="submission" date="2020-10" db="EMBL/GenBank/DDBJ databases">
        <title>Genome Sequencing of Rodentibacter spp. strain DSM111151.</title>
        <authorList>
            <person name="Benga L."/>
            <person name="Lautwein T."/>
        </authorList>
    </citation>
    <scope>NUCLEOTIDE SEQUENCE [LARGE SCALE GENOMIC DNA]</scope>
    <source>
        <strain evidence="1 2">DSM 111151</strain>
    </source>
</reference>
<evidence type="ECO:0000313" key="2">
    <source>
        <dbReference type="Proteomes" id="UP000663069"/>
    </source>
</evidence>
<dbReference type="EMBL" id="CP063056">
    <property type="protein sequence ID" value="QPB42830.1"/>
    <property type="molecule type" value="Genomic_DNA"/>
</dbReference>
<dbReference type="Proteomes" id="UP000663069">
    <property type="component" value="Chromosome"/>
</dbReference>
<gene>
    <name evidence="1" type="ORF">IHV77_01510</name>
</gene>
<evidence type="ECO:0008006" key="3">
    <source>
        <dbReference type="Google" id="ProtNLM"/>
    </source>
</evidence>
<accession>A0ABX6UXJ9</accession>
<sequence>MSRTEQLEMLYKASLELQETFLNQVNYAKSALSAKGGSALNDFYSALNALKEKESD</sequence>
<proteinExistence type="predicted"/>
<organism evidence="1 2">
    <name type="scientific">Rodentibacter haemolyticus</name>
    <dbReference type="NCBI Taxonomy" id="2778911"/>
    <lineage>
        <taxon>Bacteria</taxon>
        <taxon>Pseudomonadati</taxon>
        <taxon>Pseudomonadota</taxon>
        <taxon>Gammaproteobacteria</taxon>
        <taxon>Pasteurellales</taxon>
        <taxon>Pasteurellaceae</taxon>
        <taxon>Rodentibacter</taxon>
    </lineage>
</organism>
<evidence type="ECO:0000313" key="1">
    <source>
        <dbReference type="EMBL" id="QPB42830.1"/>
    </source>
</evidence>